<dbReference type="SUPFAM" id="SSF51735">
    <property type="entry name" value="NAD(P)-binding Rossmann-fold domains"/>
    <property type="match status" value="1"/>
</dbReference>
<dbReference type="Pfam" id="PF16924">
    <property type="entry name" value="DpaA_N"/>
    <property type="match status" value="1"/>
</dbReference>
<dbReference type="AlphaFoldDB" id="A0A3E3I1R5"/>
<sequence length="275" mass="30075">MAEYDIAVIGGDRRTAFMIPFFQENGYRVISFGIQETDKENADGRAHSLKEALDGADVIVGGIPLEKEGVLEIRELSRLIRKKHTIFGGVIPESFRQECSERDILCCDFMLVESIAVFNAVATAEGAVLEALRHKDTNIHKSESLVIGYGRCGKILSDKLKGLSACVTVCSNSQTELAVADAYGLRTLPLEQLESKAGEFEYIYNTAPALLLTEKLLEKIREDALIIDIASGSGGVDYKAAERLNITALRCPGLPGKYAGRTSAKCLTDYVLRHL</sequence>
<protein>
    <submittedName>
        <fullName evidence="2">Dipicolinate synthase</fullName>
    </submittedName>
</protein>
<dbReference type="Proteomes" id="UP000260812">
    <property type="component" value="Unassembled WGS sequence"/>
</dbReference>
<dbReference type="Gene3D" id="3.40.50.720">
    <property type="entry name" value="NAD(P)-binding Rossmann-like Domain"/>
    <property type="match status" value="1"/>
</dbReference>
<accession>A0A3E3I1R5</accession>
<dbReference type="GeneID" id="86051698"/>
<dbReference type="InterPro" id="IPR031629">
    <property type="entry name" value="DpaA_N"/>
</dbReference>
<evidence type="ECO:0000313" key="3">
    <source>
        <dbReference type="Proteomes" id="UP000260812"/>
    </source>
</evidence>
<gene>
    <name evidence="2" type="ORF">DXC51_16440</name>
</gene>
<comment type="caution">
    <text evidence="2">The sequence shown here is derived from an EMBL/GenBank/DDBJ whole genome shotgun (WGS) entry which is preliminary data.</text>
</comment>
<reference evidence="2" key="1">
    <citation type="submission" date="2018-08" db="EMBL/GenBank/DDBJ databases">
        <title>A genome reference for cultivated species of the human gut microbiota.</title>
        <authorList>
            <person name="Zou Y."/>
            <person name="Xue W."/>
            <person name="Luo G."/>
        </authorList>
    </citation>
    <scope>NUCLEOTIDE SEQUENCE [LARGE SCALE GENOMIC DNA]</scope>
    <source>
        <strain evidence="2">TF05-5AC</strain>
    </source>
</reference>
<proteinExistence type="predicted"/>
<dbReference type="RefSeq" id="WP_035320534.1">
    <property type="nucleotide sequence ID" value="NZ_CAMAZV010000043.1"/>
</dbReference>
<keyword evidence="3" id="KW-1185">Reference proteome</keyword>
<evidence type="ECO:0000259" key="1">
    <source>
        <dbReference type="Pfam" id="PF16924"/>
    </source>
</evidence>
<feature type="domain" description="Dipicolinate synthase subunit A N-terminal" evidence="1">
    <location>
        <begin position="6"/>
        <end position="110"/>
    </location>
</feature>
<evidence type="ECO:0000313" key="2">
    <source>
        <dbReference type="EMBL" id="RGE58493.1"/>
    </source>
</evidence>
<name>A0A3E3I1R5_9FIRM</name>
<dbReference type="EMBL" id="QVLV01000011">
    <property type="protein sequence ID" value="RGE58493.1"/>
    <property type="molecule type" value="Genomic_DNA"/>
</dbReference>
<organism evidence="2 3">
    <name type="scientific">Eisenbergiella massiliensis</name>
    <dbReference type="NCBI Taxonomy" id="1720294"/>
    <lineage>
        <taxon>Bacteria</taxon>
        <taxon>Bacillati</taxon>
        <taxon>Bacillota</taxon>
        <taxon>Clostridia</taxon>
        <taxon>Lachnospirales</taxon>
        <taxon>Lachnospiraceae</taxon>
        <taxon>Eisenbergiella</taxon>
    </lineage>
</organism>
<dbReference type="InterPro" id="IPR036291">
    <property type="entry name" value="NAD(P)-bd_dom_sf"/>
</dbReference>